<gene>
    <name evidence="2" type="ORF">ACFOUV_07665</name>
</gene>
<sequence>MDKEYNDLIGDMLKESGEKDNFGFNCKKRNPPLYMKPKRKRT</sequence>
<dbReference type="RefSeq" id="WP_379496170.1">
    <property type="nucleotide sequence ID" value="NZ_JBHSAO010000006.1"/>
</dbReference>
<organism evidence="2 3">
    <name type="scientific">Oceanobacillus longus</name>
    <dbReference type="NCBI Taxonomy" id="930120"/>
    <lineage>
        <taxon>Bacteria</taxon>
        <taxon>Bacillati</taxon>
        <taxon>Bacillota</taxon>
        <taxon>Bacilli</taxon>
        <taxon>Bacillales</taxon>
        <taxon>Bacillaceae</taxon>
        <taxon>Oceanobacillus</taxon>
    </lineage>
</organism>
<proteinExistence type="predicted"/>
<name>A0ABV8GYL7_9BACI</name>
<evidence type="ECO:0000256" key="1">
    <source>
        <dbReference type="SAM" id="MobiDB-lite"/>
    </source>
</evidence>
<keyword evidence="3" id="KW-1185">Reference proteome</keyword>
<evidence type="ECO:0000313" key="2">
    <source>
        <dbReference type="EMBL" id="MFC4023665.1"/>
    </source>
</evidence>
<reference evidence="3" key="1">
    <citation type="journal article" date="2019" name="Int. J. Syst. Evol. Microbiol.">
        <title>The Global Catalogue of Microorganisms (GCM) 10K type strain sequencing project: providing services to taxonomists for standard genome sequencing and annotation.</title>
        <authorList>
            <consortium name="The Broad Institute Genomics Platform"/>
            <consortium name="The Broad Institute Genome Sequencing Center for Infectious Disease"/>
            <person name="Wu L."/>
            <person name="Ma J."/>
        </authorList>
    </citation>
    <scope>NUCLEOTIDE SEQUENCE [LARGE SCALE GENOMIC DNA]</scope>
    <source>
        <strain evidence="3">IBRC-M 10703</strain>
    </source>
</reference>
<feature type="region of interest" description="Disordered" evidence="1">
    <location>
        <begin position="20"/>
        <end position="42"/>
    </location>
</feature>
<evidence type="ECO:0000313" key="3">
    <source>
        <dbReference type="Proteomes" id="UP001595772"/>
    </source>
</evidence>
<accession>A0ABV8GYL7</accession>
<comment type="caution">
    <text evidence="2">The sequence shown here is derived from an EMBL/GenBank/DDBJ whole genome shotgun (WGS) entry which is preliminary data.</text>
</comment>
<dbReference type="Proteomes" id="UP001595772">
    <property type="component" value="Unassembled WGS sequence"/>
</dbReference>
<feature type="compositionally biased region" description="Basic residues" evidence="1">
    <location>
        <begin position="26"/>
        <end position="42"/>
    </location>
</feature>
<dbReference type="EMBL" id="JBHSAO010000006">
    <property type="protein sequence ID" value="MFC4023665.1"/>
    <property type="molecule type" value="Genomic_DNA"/>
</dbReference>
<protein>
    <submittedName>
        <fullName evidence="2">Uncharacterized protein</fullName>
    </submittedName>
</protein>